<feature type="compositionally biased region" description="Basic and acidic residues" evidence="15">
    <location>
        <begin position="50"/>
        <end position="66"/>
    </location>
</feature>
<dbReference type="GO" id="GO:0043021">
    <property type="term" value="F:ribonucleoprotein complex binding"/>
    <property type="evidence" value="ECO:0007669"/>
    <property type="project" value="TreeGrafter"/>
</dbReference>
<evidence type="ECO:0000259" key="16">
    <source>
        <dbReference type="PROSITE" id="PS50020"/>
    </source>
</evidence>
<evidence type="ECO:0000256" key="12">
    <source>
        <dbReference type="ARBA" id="ARBA00023242"/>
    </source>
</evidence>
<evidence type="ECO:0000256" key="9">
    <source>
        <dbReference type="ARBA" id="ARBA00023015"/>
    </source>
</evidence>
<dbReference type="Gene3D" id="2.20.70.10">
    <property type="match status" value="1"/>
</dbReference>
<keyword evidence="11" id="KW-0508">mRNA splicing</keyword>
<keyword evidence="5" id="KW-0399">Innate immunity</keyword>
<comment type="subcellular location">
    <subcellularLocation>
        <location evidence="2">Cytoplasmic granule</location>
    </subcellularLocation>
    <subcellularLocation>
        <location evidence="1">Nucleus speckle</location>
    </subcellularLocation>
</comment>
<feature type="region of interest" description="Disordered" evidence="15">
    <location>
        <begin position="14"/>
        <end position="70"/>
    </location>
</feature>
<keyword evidence="18" id="KW-1185">Reference proteome</keyword>
<accession>A0A433U0K3</accession>
<dbReference type="GO" id="GO:0000380">
    <property type="term" value="P:alternative mRNA splicing, via spliceosome"/>
    <property type="evidence" value="ECO:0007669"/>
    <property type="project" value="TreeGrafter"/>
</dbReference>
<evidence type="ECO:0000313" key="18">
    <source>
        <dbReference type="Proteomes" id="UP000271974"/>
    </source>
</evidence>
<evidence type="ECO:0000256" key="2">
    <source>
        <dbReference type="ARBA" id="ARBA00004463"/>
    </source>
</evidence>
<dbReference type="SMART" id="SM00456">
    <property type="entry name" value="WW"/>
    <property type="match status" value="1"/>
</dbReference>
<dbReference type="GO" id="GO:0045087">
    <property type="term" value="P:innate immune response"/>
    <property type="evidence" value="ECO:0007669"/>
    <property type="project" value="UniProtKB-KW"/>
</dbReference>
<evidence type="ECO:0000256" key="5">
    <source>
        <dbReference type="ARBA" id="ARBA00022588"/>
    </source>
</evidence>
<dbReference type="AlphaFoldDB" id="A0A433U0K3"/>
<evidence type="ECO:0000256" key="10">
    <source>
        <dbReference type="ARBA" id="ARBA00023163"/>
    </source>
</evidence>
<dbReference type="GO" id="GO:0005737">
    <property type="term" value="C:cytoplasm"/>
    <property type="evidence" value="ECO:0007669"/>
    <property type="project" value="TreeGrafter"/>
</dbReference>
<dbReference type="STRING" id="188477.A0A433U0K3"/>
<evidence type="ECO:0000256" key="4">
    <source>
        <dbReference type="ARBA" id="ARBA00022553"/>
    </source>
</evidence>
<evidence type="ECO:0000256" key="3">
    <source>
        <dbReference type="ARBA" id="ARBA00021117"/>
    </source>
</evidence>
<organism evidence="17 18">
    <name type="scientific">Elysia chlorotica</name>
    <name type="common">Eastern emerald elysia</name>
    <name type="synonym">Sea slug</name>
    <dbReference type="NCBI Taxonomy" id="188477"/>
    <lineage>
        <taxon>Eukaryota</taxon>
        <taxon>Metazoa</taxon>
        <taxon>Spiralia</taxon>
        <taxon>Lophotrochozoa</taxon>
        <taxon>Mollusca</taxon>
        <taxon>Gastropoda</taxon>
        <taxon>Heterobranchia</taxon>
        <taxon>Euthyneura</taxon>
        <taxon>Panpulmonata</taxon>
        <taxon>Sacoglossa</taxon>
        <taxon>Placobranchoidea</taxon>
        <taxon>Plakobranchidae</taxon>
        <taxon>Elysia</taxon>
    </lineage>
</organism>
<sequence length="274" mass="30711">MPLPPALLARLAKRGLVEEEKANKPDSSSGGAKTGAPEEVEEVFAEDYDDPSKPDQEEHVDADVVERQPPPQVVPVLTPEVRDIVGDGPVFYETTACPNRINPYHECVLYCKKRYGMREWDPDDDMTKKRDRMLRRYPLPEGWVEVGDYDSGRYYYWNVHTDEVSWLSPTHPKAAMTKSAEQLVGDPTPVWCIFCILILPLSLFPTLGKKDELDPMDPAAYSDIPRGGWSEGLDQRGKAKTGVDVTASGPLFQQRPYPSPGAILRANQGLKKKK</sequence>
<evidence type="ECO:0000256" key="6">
    <source>
        <dbReference type="ARBA" id="ARBA00022664"/>
    </source>
</evidence>
<dbReference type="EMBL" id="RQTK01000113">
    <property type="protein sequence ID" value="RUS87330.1"/>
    <property type="molecule type" value="Genomic_DNA"/>
</dbReference>
<keyword evidence="6" id="KW-0507">mRNA processing</keyword>
<gene>
    <name evidence="17" type="ORF">EGW08_004872</name>
</gene>
<evidence type="ECO:0000256" key="13">
    <source>
        <dbReference type="ARBA" id="ARBA00042167"/>
    </source>
</evidence>
<keyword evidence="8" id="KW-0391">Immunity</keyword>
<evidence type="ECO:0000256" key="15">
    <source>
        <dbReference type="SAM" id="MobiDB-lite"/>
    </source>
</evidence>
<dbReference type="SUPFAM" id="SSF51045">
    <property type="entry name" value="WW domain"/>
    <property type="match status" value="1"/>
</dbReference>
<proteinExistence type="predicted"/>
<comment type="subunit">
    <text evidence="14">Interacts with POU3F2/Brn-2, ATXN1, TXNL4A, HTT and AR. Interaction with ATXN1 correlates positively with the length of the polyglutamine tract. Interacts with RNA polymerase II large subunit in a phosphorylation-dependent manner. Forms a ternary complex with ATXN1 mutant and phosphorylated RNA polymerase II. Interacts (via C-terminus) with TXNL4A and CD2BP2. Interacts (via WW domain) with ATN1 and SF3B1, and may interact with additional splice factors. Interacts (via WW domain) with WBP11; Leading to reduce interaction between PQBP1 and TXNL4A. Interacts with CAPRIN1. Interacts with DDX1. Interacts with SFPQ. Interacts with KHSRP.</text>
</comment>
<dbReference type="PANTHER" id="PTHR21737:SF3">
    <property type="entry name" value="POLYGLUTAMINE-BINDING PROTEIN 1"/>
    <property type="match status" value="1"/>
</dbReference>
<keyword evidence="7" id="KW-0677">Repeat</keyword>
<evidence type="ECO:0000256" key="7">
    <source>
        <dbReference type="ARBA" id="ARBA00022737"/>
    </source>
</evidence>
<dbReference type="Pfam" id="PF00397">
    <property type="entry name" value="WW"/>
    <property type="match status" value="1"/>
</dbReference>
<evidence type="ECO:0000256" key="8">
    <source>
        <dbReference type="ARBA" id="ARBA00022859"/>
    </source>
</evidence>
<dbReference type="Proteomes" id="UP000271974">
    <property type="component" value="Unassembled WGS sequence"/>
</dbReference>
<name>A0A433U0K3_ELYCH</name>
<dbReference type="GO" id="GO:0016607">
    <property type="term" value="C:nuclear speck"/>
    <property type="evidence" value="ECO:0007669"/>
    <property type="project" value="UniProtKB-SubCell"/>
</dbReference>
<dbReference type="PANTHER" id="PTHR21737">
    <property type="entry name" value="POLYGLUTAMINE BINDING PROTEIN 1/MARVEL MEMBRANE-ASSOCIATING DOMAIN CONTAINING 3"/>
    <property type="match status" value="1"/>
</dbReference>
<feature type="compositionally biased region" description="Acidic residues" evidence="15">
    <location>
        <begin position="38"/>
        <end position="49"/>
    </location>
</feature>
<dbReference type="OrthoDB" id="42462at2759"/>
<dbReference type="InterPro" id="IPR001202">
    <property type="entry name" value="WW_dom"/>
</dbReference>
<keyword evidence="10" id="KW-0804">Transcription</keyword>
<keyword evidence="9" id="KW-0805">Transcription regulation</keyword>
<feature type="compositionally biased region" description="Basic and acidic residues" evidence="15">
    <location>
        <begin position="15"/>
        <end position="24"/>
    </location>
</feature>
<evidence type="ECO:0000313" key="17">
    <source>
        <dbReference type="EMBL" id="RUS87330.1"/>
    </source>
</evidence>
<feature type="region of interest" description="Disordered" evidence="15">
    <location>
        <begin position="224"/>
        <end position="274"/>
    </location>
</feature>
<dbReference type="Gene3D" id="3.40.30.10">
    <property type="entry name" value="Glutaredoxin"/>
    <property type="match status" value="1"/>
</dbReference>
<feature type="domain" description="WW" evidence="16">
    <location>
        <begin position="137"/>
        <end position="171"/>
    </location>
</feature>
<protein>
    <recommendedName>
        <fullName evidence="3">Polyglutamine-binding protein 1</fullName>
    </recommendedName>
    <alternativeName>
        <fullName evidence="13">Polyglutamine tract-binding protein 1</fullName>
    </alternativeName>
</protein>
<evidence type="ECO:0000256" key="14">
    <source>
        <dbReference type="ARBA" id="ARBA00046362"/>
    </source>
</evidence>
<evidence type="ECO:0000256" key="11">
    <source>
        <dbReference type="ARBA" id="ARBA00023187"/>
    </source>
</evidence>
<evidence type="ECO:0000256" key="1">
    <source>
        <dbReference type="ARBA" id="ARBA00004324"/>
    </source>
</evidence>
<dbReference type="PROSITE" id="PS50020">
    <property type="entry name" value="WW_DOMAIN_2"/>
    <property type="match status" value="1"/>
</dbReference>
<keyword evidence="12" id="KW-0539">Nucleus</keyword>
<reference evidence="17 18" key="1">
    <citation type="submission" date="2019-01" db="EMBL/GenBank/DDBJ databases">
        <title>A draft genome assembly of the solar-powered sea slug Elysia chlorotica.</title>
        <authorList>
            <person name="Cai H."/>
            <person name="Li Q."/>
            <person name="Fang X."/>
            <person name="Li J."/>
            <person name="Curtis N.E."/>
            <person name="Altenburger A."/>
            <person name="Shibata T."/>
            <person name="Feng M."/>
            <person name="Maeda T."/>
            <person name="Schwartz J.A."/>
            <person name="Shigenobu S."/>
            <person name="Lundholm N."/>
            <person name="Nishiyama T."/>
            <person name="Yang H."/>
            <person name="Hasebe M."/>
            <person name="Li S."/>
            <person name="Pierce S.K."/>
            <person name="Wang J."/>
        </authorList>
    </citation>
    <scope>NUCLEOTIDE SEQUENCE [LARGE SCALE GENOMIC DNA]</scope>
    <source>
        <strain evidence="17">EC2010</strain>
        <tissue evidence="17">Whole organism of an adult</tissue>
    </source>
</reference>
<comment type="caution">
    <text evidence="17">The sequence shown here is derived from an EMBL/GenBank/DDBJ whole genome shotgun (WGS) entry which is preliminary data.</text>
</comment>
<keyword evidence="4" id="KW-0597">Phosphoprotein</keyword>
<dbReference type="CDD" id="cd00201">
    <property type="entry name" value="WW"/>
    <property type="match status" value="1"/>
</dbReference>
<dbReference type="InterPro" id="IPR036020">
    <property type="entry name" value="WW_dom_sf"/>
</dbReference>